<evidence type="ECO:0008006" key="4">
    <source>
        <dbReference type="Google" id="ProtNLM"/>
    </source>
</evidence>
<keyword evidence="3" id="KW-1185">Reference proteome</keyword>
<evidence type="ECO:0000256" key="1">
    <source>
        <dbReference type="SAM" id="MobiDB-lite"/>
    </source>
</evidence>
<evidence type="ECO:0000313" key="3">
    <source>
        <dbReference type="Proteomes" id="UP001271007"/>
    </source>
</evidence>
<feature type="region of interest" description="Disordered" evidence="1">
    <location>
        <begin position="102"/>
        <end position="129"/>
    </location>
</feature>
<dbReference type="AlphaFoldDB" id="A0AAJ0DDT2"/>
<name>A0AAJ0DDT2_9PEZI</name>
<dbReference type="Gene3D" id="3.30.70.100">
    <property type="match status" value="1"/>
</dbReference>
<evidence type="ECO:0000313" key="2">
    <source>
        <dbReference type="EMBL" id="KAK3052168.1"/>
    </source>
</evidence>
<dbReference type="PANTHER" id="PTHR40257:SF1">
    <property type="entry name" value="DUF1330 DOMAIN-CONTAINING PROTEIN"/>
    <property type="match status" value="1"/>
</dbReference>
<reference evidence="2" key="1">
    <citation type="submission" date="2023-04" db="EMBL/GenBank/DDBJ databases">
        <title>Black Yeasts Isolated from many extreme environments.</title>
        <authorList>
            <person name="Coleine C."/>
            <person name="Stajich J.E."/>
            <person name="Selbmann L."/>
        </authorList>
    </citation>
    <scope>NUCLEOTIDE SEQUENCE</scope>
    <source>
        <strain evidence="2">CCFEE 5312</strain>
    </source>
</reference>
<protein>
    <recommendedName>
        <fullName evidence="4">DUF1330 domain-containing protein</fullName>
    </recommendedName>
</protein>
<sequence length="285" mass="30932">MCSLIKLNSSTSGTSFVETARKLPASERPFYLGQCQHWIRAPHLSADALTGKGDTVQHWDYLMVTKASTSDSNSVPADLASSIEQAWSITAGVDDQQLASLPETKSQRAAASSPPLPHGWSPQDHSGLDAAEVPTDLEASLKLSSYPLGSKKESSSKPVILQNWVAEFGSRHPGPVDMFNLLSYLPDGRPQYFQFVAAFMESVGSKYGGEPVFLGAGGIDGWSSKANEKPEAGAEWADTALIHYPSIWHFAKMLDDPAYADVDRKFKQGAIRDNPLICCTEIDLK</sequence>
<comment type="caution">
    <text evidence="2">The sequence shown here is derived from an EMBL/GenBank/DDBJ whole genome shotgun (WGS) entry which is preliminary data.</text>
</comment>
<dbReference type="Proteomes" id="UP001271007">
    <property type="component" value="Unassembled WGS sequence"/>
</dbReference>
<proteinExistence type="predicted"/>
<dbReference type="PANTHER" id="PTHR40257">
    <property type="match status" value="1"/>
</dbReference>
<dbReference type="EMBL" id="JAWDJX010000022">
    <property type="protein sequence ID" value="KAK3052168.1"/>
    <property type="molecule type" value="Genomic_DNA"/>
</dbReference>
<organism evidence="2 3">
    <name type="scientific">Extremus antarcticus</name>
    <dbReference type="NCBI Taxonomy" id="702011"/>
    <lineage>
        <taxon>Eukaryota</taxon>
        <taxon>Fungi</taxon>
        <taxon>Dikarya</taxon>
        <taxon>Ascomycota</taxon>
        <taxon>Pezizomycotina</taxon>
        <taxon>Dothideomycetes</taxon>
        <taxon>Dothideomycetidae</taxon>
        <taxon>Mycosphaerellales</taxon>
        <taxon>Extremaceae</taxon>
        <taxon>Extremus</taxon>
    </lineage>
</organism>
<accession>A0AAJ0DDT2</accession>
<gene>
    <name evidence="2" type="ORF">LTR09_006760</name>
</gene>